<dbReference type="InterPro" id="IPR001647">
    <property type="entry name" value="HTH_TetR"/>
</dbReference>
<keyword evidence="7" id="KW-1185">Reference proteome</keyword>
<dbReference type="Pfam" id="PF00440">
    <property type="entry name" value="TetR_N"/>
    <property type="match status" value="1"/>
</dbReference>
<dbReference type="Pfam" id="PF14246">
    <property type="entry name" value="TetR_C_7"/>
    <property type="match status" value="1"/>
</dbReference>
<name>A0ABW3T7V3_9CAUL</name>
<dbReference type="EMBL" id="JBHTLQ010000080">
    <property type="protein sequence ID" value="MFD1192797.1"/>
    <property type="molecule type" value="Genomic_DNA"/>
</dbReference>
<dbReference type="InterPro" id="IPR039536">
    <property type="entry name" value="TetR_C_Proteobacteria"/>
</dbReference>
<keyword evidence="1" id="KW-0805">Transcription regulation</keyword>
<dbReference type="Gene3D" id="1.10.357.10">
    <property type="entry name" value="Tetracycline Repressor, domain 2"/>
    <property type="match status" value="1"/>
</dbReference>
<dbReference type="InterPro" id="IPR009057">
    <property type="entry name" value="Homeodomain-like_sf"/>
</dbReference>
<organism evidence="6 7">
    <name type="scientific">Phenylobacterium conjunctum</name>
    <dbReference type="NCBI Taxonomy" id="1298959"/>
    <lineage>
        <taxon>Bacteria</taxon>
        <taxon>Pseudomonadati</taxon>
        <taxon>Pseudomonadota</taxon>
        <taxon>Alphaproteobacteria</taxon>
        <taxon>Caulobacterales</taxon>
        <taxon>Caulobacteraceae</taxon>
        <taxon>Phenylobacterium</taxon>
    </lineage>
</organism>
<evidence type="ECO:0000259" key="5">
    <source>
        <dbReference type="PROSITE" id="PS50977"/>
    </source>
</evidence>
<reference evidence="7" key="1">
    <citation type="journal article" date="2019" name="Int. J. Syst. Evol. Microbiol.">
        <title>The Global Catalogue of Microorganisms (GCM) 10K type strain sequencing project: providing services to taxonomists for standard genome sequencing and annotation.</title>
        <authorList>
            <consortium name="The Broad Institute Genomics Platform"/>
            <consortium name="The Broad Institute Genome Sequencing Center for Infectious Disease"/>
            <person name="Wu L."/>
            <person name="Ma J."/>
        </authorList>
    </citation>
    <scope>NUCLEOTIDE SEQUENCE [LARGE SCALE GENOMIC DNA]</scope>
    <source>
        <strain evidence="7">CCUG 55074</strain>
    </source>
</reference>
<proteinExistence type="predicted"/>
<accession>A0ABW3T7V3</accession>
<dbReference type="PANTHER" id="PTHR30055:SF234">
    <property type="entry name" value="HTH-TYPE TRANSCRIPTIONAL REGULATOR BETI"/>
    <property type="match status" value="1"/>
</dbReference>
<evidence type="ECO:0000313" key="6">
    <source>
        <dbReference type="EMBL" id="MFD1192797.1"/>
    </source>
</evidence>
<feature type="DNA-binding region" description="H-T-H motif" evidence="4">
    <location>
        <begin position="37"/>
        <end position="56"/>
    </location>
</feature>
<keyword evidence="2 4" id="KW-0238">DNA-binding</keyword>
<keyword evidence="3" id="KW-0804">Transcription</keyword>
<dbReference type="RefSeq" id="WP_374348290.1">
    <property type="nucleotide sequence ID" value="NZ_JBHTLQ010000080.1"/>
</dbReference>
<dbReference type="PANTHER" id="PTHR30055">
    <property type="entry name" value="HTH-TYPE TRANSCRIPTIONAL REGULATOR RUTR"/>
    <property type="match status" value="1"/>
</dbReference>
<evidence type="ECO:0000256" key="4">
    <source>
        <dbReference type="PROSITE-ProRule" id="PRU00335"/>
    </source>
</evidence>
<dbReference type="SUPFAM" id="SSF48498">
    <property type="entry name" value="Tetracyclin repressor-like, C-terminal domain"/>
    <property type="match status" value="1"/>
</dbReference>
<sequence length="213" mass="22593">MLPAGEPKFRRRKADRPDEILQAALDVFAHKGFAAARLDDIAARAGVSKGALYLYFATKEDLFRAVVEQSLAPNLAFIQAVAAQPRPFAELARNVATLLPALAERLPIAAMARMVIGEARNFPELAKVWHDRLVGPIVGTLAGAIAAAQARGEIRPGDPRAYALSLASAMLIGLIWNETFAPGGAPPFDVPALARQHVETVLAGMLTNPGAAS</sequence>
<feature type="domain" description="HTH tetR-type" evidence="5">
    <location>
        <begin position="14"/>
        <end position="74"/>
    </location>
</feature>
<dbReference type="InterPro" id="IPR036271">
    <property type="entry name" value="Tet_transcr_reg_TetR-rel_C_sf"/>
</dbReference>
<evidence type="ECO:0000256" key="1">
    <source>
        <dbReference type="ARBA" id="ARBA00023015"/>
    </source>
</evidence>
<evidence type="ECO:0000256" key="3">
    <source>
        <dbReference type="ARBA" id="ARBA00023163"/>
    </source>
</evidence>
<dbReference type="SUPFAM" id="SSF46689">
    <property type="entry name" value="Homeodomain-like"/>
    <property type="match status" value="1"/>
</dbReference>
<evidence type="ECO:0000256" key="2">
    <source>
        <dbReference type="ARBA" id="ARBA00023125"/>
    </source>
</evidence>
<dbReference type="Proteomes" id="UP001597216">
    <property type="component" value="Unassembled WGS sequence"/>
</dbReference>
<comment type="caution">
    <text evidence="6">The sequence shown here is derived from an EMBL/GenBank/DDBJ whole genome shotgun (WGS) entry which is preliminary data.</text>
</comment>
<dbReference type="InterPro" id="IPR050109">
    <property type="entry name" value="HTH-type_TetR-like_transc_reg"/>
</dbReference>
<evidence type="ECO:0000313" key="7">
    <source>
        <dbReference type="Proteomes" id="UP001597216"/>
    </source>
</evidence>
<dbReference type="PROSITE" id="PS50977">
    <property type="entry name" value="HTH_TETR_2"/>
    <property type="match status" value="1"/>
</dbReference>
<protein>
    <submittedName>
        <fullName evidence="6">TetR/AcrR family transcriptional regulator</fullName>
    </submittedName>
</protein>
<gene>
    <name evidence="6" type="ORF">ACFQ27_19570</name>
</gene>
<dbReference type="PRINTS" id="PR00455">
    <property type="entry name" value="HTHTETR"/>
</dbReference>